<dbReference type="VEuPathDB" id="VectorBase:CSON006201"/>
<dbReference type="GO" id="GO:0020037">
    <property type="term" value="F:heme binding"/>
    <property type="evidence" value="ECO:0007669"/>
    <property type="project" value="InterPro"/>
</dbReference>
<keyword evidence="2 6" id="KW-0349">Heme</keyword>
<dbReference type="PANTHER" id="PTHR46458">
    <property type="entry name" value="BLR2807 PROTEIN"/>
    <property type="match status" value="1"/>
</dbReference>
<dbReference type="SUPFAM" id="SSF46458">
    <property type="entry name" value="Globin-like"/>
    <property type="match status" value="1"/>
</dbReference>
<dbReference type="GO" id="GO:0046872">
    <property type="term" value="F:metal ion binding"/>
    <property type="evidence" value="ECO:0007669"/>
    <property type="project" value="UniProtKB-KW"/>
</dbReference>
<dbReference type="Gene3D" id="1.10.490.10">
    <property type="entry name" value="Globins"/>
    <property type="match status" value="1"/>
</dbReference>
<evidence type="ECO:0000313" key="8">
    <source>
        <dbReference type="EMBL" id="SSX22133.1"/>
    </source>
</evidence>
<dbReference type="Pfam" id="PF00042">
    <property type="entry name" value="Globin"/>
    <property type="match status" value="1"/>
</dbReference>
<evidence type="ECO:0000256" key="5">
    <source>
        <dbReference type="ARBA" id="ARBA00023004"/>
    </source>
</evidence>
<protein>
    <submittedName>
        <fullName evidence="8">CSON006201 protein</fullName>
    </submittedName>
</protein>
<proteinExistence type="inferred from homology"/>
<dbReference type="GO" id="GO:0019825">
    <property type="term" value="F:oxygen binding"/>
    <property type="evidence" value="ECO:0007669"/>
    <property type="project" value="InterPro"/>
</dbReference>
<keyword evidence="1 6" id="KW-0813">Transport</keyword>
<gene>
    <name evidence="8" type="primary">CSON006201</name>
</gene>
<sequence length="156" mass="18515">MVPSEIQLTSEQKKFITTSWLMIRPALMDHGVHIFVEFFERFPDNQQYFPKFQGVPISKINQFPAVRIHALNLISMFDKTISMFELEGGMEEIARIWEELGQSHKSRSLPKQSFLDIRQVILDYFARVMQLSETHKKSYGTLIDWVYEIFFDRQFS</sequence>
<reference evidence="8" key="1">
    <citation type="submission" date="2018-07" db="EMBL/GenBank/DDBJ databases">
        <authorList>
            <person name="Quirk P.G."/>
            <person name="Krulwich T.A."/>
        </authorList>
    </citation>
    <scope>NUCLEOTIDE SEQUENCE</scope>
</reference>
<keyword evidence="5" id="KW-0408">Iron</keyword>
<organism evidence="8">
    <name type="scientific">Culicoides sonorensis</name>
    <name type="common">Biting midge</name>
    <dbReference type="NCBI Taxonomy" id="179676"/>
    <lineage>
        <taxon>Eukaryota</taxon>
        <taxon>Metazoa</taxon>
        <taxon>Ecdysozoa</taxon>
        <taxon>Arthropoda</taxon>
        <taxon>Hexapoda</taxon>
        <taxon>Insecta</taxon>
        <taxon>Pterygota</taxon>
        <taxon>Neoptera</taxon>
        <taxon>Endopterygota</taxon>
        <taxon>Diptera</taxon>
        <taxon>Nematocera</taxon>
        <taxon>Chironomoidea</taxon>
        <taxon>Ceratopogonidae</taxon>
        <taxon>Ceratopogoninae</taxon>
        <taxon>Culicoides</taxon>
        <taxon>Monoculicoides</taxon>
    </lineage>
</organism>
<dbReference type="InterPro" id="IPR044399">
    <property type="entry name" value="Mb-like_M"/>
</dbReference>
<name>A0A336LZX5_CULSO</name>
<dbReference type="PANTHER" id="PTHR46458:SF1">
    <property type="entry name" value="GEO09476P1"/>
    <property type="match status" value="1"/>
</dbReference>
<evidence type="ECO:0000256" key="1">
    <source>
        <dbReference type="ARBA" id="ARBA00022448"/>
    </source>
</evidence>
<dbReference type="AlphaFoldDB" id="A0A336LZX5"/>
<comment type="similarity">
    <text evidence="6">Belongs to the globin family.</text>
</comment>
<dbReference type="InterPro" id="IPR009050">
    <property type="entry name" value="Globin-like_sf"/>
</dbReference>
<evidence type="ECO:0000256" key="2">
    <source>
        <dbReference type="ARBA" id="ARBA00022617"/>
    </source>
</evidence>
<evidence type="ECO:0000259" key="7">
    <source>
        <dbReference type="PROSITE" id="PS01033"/>
    </source>
</evidence>
<dbReference type="GO" id="GO:0005344">
    <property type="term" value="F:oxygen carrier activity"/>
    <property type="evidence" value="ECO:0007669"/>
    <property type="project" value="UniProtKB-KW"/>
</dbReference>
<dbReference type="InterPro" id="IPR012292">
    <property type="entry name" value="Globin/Proto"/>
</dbReference>
<evidence type="ECO:0000256" key="4">
    <source>
        <dbReference type="ARBA" id="ARBA00022723"/>
    </source>
</evidence>
<dbReference type="PROSITE" id="PS01033">
    <property type="entry name" value="GLOBIN"/>
    <property type="match status" value="1"/>
</dbReference>
<dbReference type="InterPro" id="IPR000971">
    <property type="entry name" value="Globin"/>
</dbReference>
<accession>A0A336LZX5</accession>
<evidence type="ECO:0000256" key="3">
    <source>
        <dbReference type="ARBA" id="ARBA00022621"/>
    </source>
</evidence>
<keyword evidence="4" id="KW-0479">Metal-binding</keyword>
<feature type="domain" description="Globin" evidence="7">
    <location>
        <begin position="7"/>
        <end position="155"/>
    </location>
</feature>
<keyword evidence="3 6" id="KW-0561">Oxygen transport</keyword>
<evidence type="ECO:0000256" key="6">
    <source>
        <dbReference type="RuleBase" id="RU000356"/>
    </source>
</evidence>
<dbReference type="InterPro" id="IPR050532">
    <property type="entry name" value="Globin-like_OT"/>
</dbReference>
<dbReference type="EMBL" id="UFQT01000234">
    <property type="protein sequence ID" value="SSX22133.1"/>
    <property type="molecule type" value="Genomic_DNA"/>
</dbReference>
<dbReference type="CDD" id="cd01040">
    <property type="entry name" value="Mb-like"/>
    <property type="match status" value="1"/>
</dbReference>